<dbReference type="PROSITE" id="PS51186">
    <property type="entry name" value="GNAT"/>
    <property type="match status" value="1"/>
</dbReference>
<dbReference type="CDD" id="cd04301">
    <property type="entry name" value="NAT_SF"/>
    <property type="match status" value="1"/>
</dbReference>
<proteinExistence type="predicted"/>
<keyword evidence="2" id="KW-0012">Acyltransferase</keyword>
<dbReference type="GO" id="GO:0016747">
    <property type="term" value="F:acyltransferase activity, transferring groups other than amino-acyl groups"/>
    <property type="evidence" value="ECO:0007669"/>
    <property type="project" value="InterPro"/>
</dbReference>
<dbReference type="Pfam" id="PF00583">
    <property type="entry name" value="Acetyltransf_1"/>
    <property type="match status" value="1"/>
</dbReference>
<keyword evidence="5" id="KW-1185">Reference proteome</keyword>
<dbReference type="SUPFAM" id="SSF55729">
    <property type="entry name" value="Acyl-CoA N-acyltransferases (Nat)"/>
    <property type="match status" value="1"/>
</dbReference>
<dbReference type="Proteomes" id="UP000481327">
    <property type="component" value="Unassembled WGS sequence"/>
</dbReference>
<comment type="caution">
    <text evidence="4">The sequence shown here is derived from an EMBL/GenBank/DDBJ whole genome shotgun (WGS) entry which is preliminary data.</text>
</comment>
<sequence>MPVPFLLRIIAADTRDIDALMTLMSGGFDPQFGEAWSAAQLAGTMVLDGSFARQAVDADGTAVGFTLSRAVSDEVELLLIAVDPRLRGRGIGRLLVEQVEKDGHSRGATDMYLEVRENNLAARHLYKALGFADVGRRINYYTGSDGERFAAITMRRKIQD</sequence>
<evidence type="ECO:0000256" key="1">
    <source>
        <dbReference type="ARBA" id="ARBA00022679"/>
    </source>
</evidence>
<dbReference type="OrthoDB" id="9804026at2"/>
<accession>A0A7C9GQ55</accession>
<protein>
    <submittedName>
        <fullName evidence="4">GNAT family N-acetyltransferase</fullName>
    </submittedName>
</protein>
<keyword evidence="1 4" id="KW-0808">Transferase</keyword>
<evidence type="ECO:0000313" key="4">
    <source>
        <dbReference type="EMBL" id="MQT18057.1"/>
    </source>
</evidence>
<evidence type="ECO:0000256" key="2">
    <source>
        <dbReference type="ARBA" id="ARBA00023315"/>
    </source>
</evidence>
<reference evidence="4 5" key="1">
    <citation type="submission" date="2019-09" db="EMBL/GenBank/DDBJ databases">
        <title>Polymorphobacter sp. isolated from a lake in China.</title>
        <authorList>
            <person name="Liu Z."/>
        </authorList>
    </citation>
    <scope>NUCLEOTIDE SEQUENCE [LARGE SCALE GENOMIC DNA]</scope>
    <source>
        <strain evidence="4 5">D40P</strain>
    </source>
</reference>
<gene>
    <name evidence="4" type="ORF">F3168_12400</name>
</gene>
<organism evidence="4 5">
    <name type="scientific">Sandarakinorhabdus fusca</name>
    <dbReference type="NCBI Taxonomy" id="1439888"/>
    <lineage>
        <taxon>Bacteria</taxon>
        <taxon>Pseudomonadati</taxon>
        <taxon>Pseudomonadota</taxon>
        <taxon>Alphaproteobacteria</taxon>
        <taxon>Sphingomonadales</taxon>
        <taxon>Sphingosinicellaceae</taxon>
        <taxon>Sandarakinorhabdus</taxon>
    </lineage>
</organism>
<feature type="domain" description="N-acetyltransferase" evidence="3">
    <location>
        <begin position="7"/>
        <end position="159"/>
    </location>
</feature>
<evidence type="ECO:0000259" key="3">
    <source>
        <dbReference type="PROSITE" id="PS51186"/>
    </source>
</evidence>
<evidence type="ECO:0000313" key="5">
    <source>
        <dbReference type="Proteomes" id="UP000481327"/>
    </source>
</evidence>
<name>A0A7C9GQ55_9SPHN</name>
<dbReference type="Gene3D" id="3.40.630.30">
    <property type="match status" value="1"/>
</dbReference>
<dbReference type="AlphaFoldDB" id="A0A7C9GQ55"/>
<dbReference type="InterPro" id="IPR000182">
    <property type="entry name" value="GNAT_dom"/>
</dbReference>
<dbReference type="InterPro" id="IPR050680">
    <property type="entry name" value="YpeA/RimI_acetyltransf"/>
</dbReference>
<dbReference type="EMBL" id="WIOL01000004">
    <property type="protein sequence ID" value="MQT18057.1"/>
    <property type="molecule type" value="Genomic_DNA"/>
</dbReference>
<dbReference type="RefSeq" id="WP_152578507.1">
    <property type="nucleotide sequence ID" value="NZ_JAATJI010000001.1"/>
</dbReference>
<dbReference type="InterPro" id="IPR016181">
    <property type="entry name" value="Acyl_CoA_acyltransferase"/>
</dbReference>
<dbReference type="PANTHER" id="PTHR43420">
    <property type="entry name" value="ACETYLTRANSFERASE"/>
    <property type="match status" value="1"/>
</dbReference>
<dbReference type="PANTHER" id="PTHR43420:SF44">
    <property type="entry name" value="ACETYLTRANSFERASE YPEA"/>
    <property type="match status" value="1"/>
</dbReference>